<comment type="pathway">
    <text evidence="1 8">Cofactor biosynthesis; (R)-pantothenate biosynthesis; (R)-pantothenate from (R)-pantoate and beta-alanine: step 1/1.</text>
</comment>
<evidence type="ECO:0000256" key="6">
    <source>
        <dbReference type="ARBA" id="ARBA00022840"/>
    </source>
</evidence>
<protein>
    <recommendedName>
        <fullName evidence="8">Pantothenate synthetase</fullName>
        <shortName evidence="8">PS</shortName>
        <ecNumber evidence="8">6.3.2.1</ecNumber>
    </recommendedName>
    <alternativeName>
        <fullName evidence="8">Pantoate--beta-alanine ligase</fullName>
    </alternativeName>
    <alternativeName>
        <fullName evidence="8">Pantoate-activating enzyme</fullName>
    </alternativeName>
</protein>
<feature type="binding site" evidence="8">
    <location>
        <begin position="147"/>
        <end position="150"/>
    </location>
    <ligand>
        <name>ATP</name>
        <dbReference type="ChEBI" id="CHEBI:30616"/>
    </ligand>
</feature>
<dbReference type="InterPro" id="IPR042176">
    <property type="entry name" value="Pantoate_ligase_C"/>
</dbReference>
<dbReference type="Pfam" id="PF02569">
    <property type="entry name" value="Pantoate_ligase"/>
    <property type="match status" value="1"/>
</dbReference>
<dbReference type="NCBIfam" id="TIGR00018">
    <property type="entry name" value="panC"/>
    <property type="match status" value="1"/>
</dbReference>
<dbReference type="RefSeq" id="WP_131918000.1">
    <property type="nucleotide sequence ID" value="NZ_JAOQNU010000003.1"/>
</dbReference>
<evidence type="ECO:0000256" key="3">
    <source>
        <dbReference type="ARBA" id="ARBA00022598"/>
    </source>
</evidence>
<comment type="miscellaneous">
    <text evidence="8">The reaction proceeds by a bi uni uni bi ping pong mechanism.</text>
</comment>
<dbReference type="EMBL" id="SLXT01000003">
    <property type="protein sequence ID" value="TCP68403.1"/>
    <property type="molecule type" value="Genomic_DNA"/>
</dbReference>
<feature type="binding site" evidence="8">
    <location>
        <position position="61"/>
    </location>
    <ligand>
        <name>(R)-pantoate</name>
        <dbReference type="ChEBI" id="CHEBI:15980"/>
    </ligand>
</feature>
<comment type="similarity">
    <text evidence="2 8">Belongs to the pantothenate synthetase family.</text>
</comment>
<feature type="binding site" evidence="8">
    <location>
        <position position="153"/>
    </location>
    <ligand>
        <name>(R)-pantoate</name>
        <dbReference type="ChEBI" id="CHEBI:15980"/>
    </ligand>
</feature>
<dbReference type="PANTHER" id="PTHR21299">
    <property type="entry name" value="CYTIDYLATE KINASE/PANTOATE-BETA-ALANINE LIGASE"/>
    <property type="match status" value="1"/>
</dbReference>
<dbReference type="UniPathway" id="UPA00028">
    <property type="reaction ID" value="UER00005"/>
</dbReference>
<dbReference type="GO" id="GO:0004592">
    <property type="term" value="F:pantoate-beta-alanine ligase activity"/>
    <property type="evidence" value="ECO:0007669"/>
    <property type="project" value="UniProtKB-UniRule"/>
</dbReference>
<dbReference type="NCBIfam" id="TIGR00125">
    <property type="entry name" value="cyt_tran_rel"/>
    <property type="match status" value="1"/>
</dbReference>
<dbReference type="EC" id="6.3.2.1" evidence="8"/>
<dbReference type="OrthoDB" id="9773087at2"/>
<reference evidence="9 10" key="1">
    <citation type="submission" date="2019-03" db="EMBL/GenBank/DDBJ databases">
        <title>Genomic Encyclopedia of Type Strains, Phase IV (KMG-IV): sequencing the most valuable type-strain genomes for metagenomic binning, comparative biology and taxonomic classification.</title>
        <authorList>
            <person name="Goeker M."/>
        </authorList>
    </citation>
    <scope>NUCLEOTIDE SEQUENCE [LARGE SCALE GENOMIC DNA]</scope>
    <source>
        <strain evidence="9 10">DSM 11170</strain>
    </source>
</reference>
<name>A0A4R2RXW8_9FIRM</name>
<comment type="caution">
    <text evidence="9">The sequence shown here is derived from an EMBL/GenBank/DDBJ whole genome shotgun (WGS) entry which is preliminary data.</text>
</comment>
<dbReference type="FunFam" id="3.40.50.620:FF:000013">
    <property type="entry name" value="Pantothenate synthetase"/>
    <property type="match status" value="1"/>
</dbReference>
<dbReference type="GO" id="GO:0005829">
    <property type="term" value="C:cytosol"/>
    <property type="evidence" value="ECO:0007669"/>
    <property type="project" value="TreeGrafter"/>
</dbReference>
<evidence type="ECO:0000313" key="9">
    <source>
        <dbReference type="EMBL" id="TCP68403.1"/>
    </source>
</evidence>
<dbReference type="PANTHER" id="PTHR21299:SF1">
    <property type="entry name" value="PANTOATE--BETA-ALANINE LIGASE"/>
    <property type="match status" value="1"/>
</dbReference>
<keyword evidence="6 8" id="KW-0067">ATP-binding</keyword>
<keyword evidence="10" id="KW-1185">Reference proteome</keyword>
<comment type="function">
    <text evidence="8">Catalyzes the condensation of pantoate with beta-alanine in an ATP-dependent reaction via a pantoyl-adenylate intermediate.</text>
</comment>
<comment type="subunit">
    <text evidence="8">Homodimer.</text>
</comment>
<keyword evidence="3 8" id="KW-0436">Ligase</keyword>
<dbReference type="Gene3D" id="3.30.1300.10">
    <property type="entry name" value="Pantoate-beta-alanine ligase, C-terminal domain"/>
    <property type="match status" value="1"/>
</dbReference>
<dbReference type="AlphaFoldDB" id="A0A4R2RXW8"/>
<evidence type="ECO:0000313" key="10">
    <source>
        <dbReference type="Proteomes" id="UP000294813"/>
    </source>
</evidence>
<gene>
    <name evidence="8" type="primary">panC</name>
    <name evidence="9" type="ORF">EDD73_10332</name>
</gene>
<keyword evidence="5 8" id="KW-0547">Nucleotide-binding</keyword>
<dbReference type="FunFam" id="3.30.1300.10:FF:000001">
    <property type="entry name" value="Pantothenate synthetase"/>
    <property type="match status" value="1"/>
</dbReference>
<evidence type="ECO:0000256" key="1">
    <source>
        <dbReference type="ARBA" id="ARBA00004990"/>
    </source>
</evidence>
<dbReference type="InterPro" id="IPR004821">
    <property type="entry name" value="Cyt_trans-like"/>
</dbReference>
<dbReference type="InterPro" id="IPR014729">
    <property type="entry name" value="Rossmann-like_a/b/a_fold"/>
</dbReference>
<dbReference type="GO" id="GO:0005524">
    <property type="term" value="F:ATP binding"/>
    <property type="evidence" value="ECO:0007669"/>
    <property type="project" value="UniProtKB-KW"/>
</dbReference>
<dbReference type="SUPFAM" id="SSF52374">
    <property type="entry name" value="Nucleotidylyl transferase"/>
    <property type="match status" value="1"/>
</dbReference>
<feature type="binding site" evidence="8">
    <location>
        <begin position="184"/>
        <end position="187"/>
    </location>
    <ligand>
        <name>ATP</name>
        <dbReference type="ChEBI" id="CHEBI:30616"/>
    </ligand>
</feature>
<dbReference type="InterPro" id="IPR003721">
    <property type="entry name" value="Pantoate_ligase"/>
</dbReference>
<feature type="active site" description="Proton donor" evidence="8">
    <location>
        <position position="37"/>
    </location>
</feature>
<evidence type="ECO:0000256" key="2">
    <source>
        <dbReference type="ARBA" id="ARBA00009256"/>
    </source>
</evidence>
<keyword evidence="8" id="KW-0963">Cytoplasm</keyword>
<dbReference type="Proteomes" id="UP000294813">
    <property type="component" value="Unassembled WGS sequence"/>
</dbReference>
<evidence type="ECO:0000256" key="4">
    <source>
        <dbReference type="ARBA" id="ARBA00022655"/>
    </source>
</evidence>
<organism evidence="9 10">
    <name type="scientific">Heliophilum fasciatum</name>
    <dbReference type="NCBI Taxonomy" id="35700"/>
    <lineage>
        <taxon>Bacteria</taxon>
        <taxon>Bacillati</taxon>
        <taxon>Bacillota</taxon>
        <taxon>Clostridia</taxon>
        <taxon>Eubacteriales</taxon>
        <taxon>Heliobacteriaceae</taxon>
        <taxon>Heliophilum</taxon>
    </lineage>
</organism>
<comment type="catalytic activity">
    <reaction evidence="7 8">
        <text>(R)-pantoate + beta-alanine + ATP = (R)-pantothenate + AMP + diphosphate + H(+)</text>
        <dbReference type="Rhea" id="RHEA:10912"/>
        <dbReference type="ChEBI" id="CHEBI:15378"/>
        <dbReference type="ChEBI" id="CHEBI:15980"/>
        <dbReference type="ChEBI" id="CHEBI:29032"/>
        <dbReference type="ChEBI" id="CHEBI:30616"/>
        <dbReference type="ChEBI" id="CHEBI:33019"/>
        <dbReference type="ChEBI" id="CHEBI:57966"/>
        <dbReference type="ChEBI" id="CHEBI:456215"/>
        <dbReference type="EC" id="6.3.2.1"/>
    </reaction>
</comment>
<evidence type="ECO:0000256" key="7">
    <source>
        <dbReference type="ARBA" id="ARBA00048258"/>
    </source>
</evidence>
<comment type="subcellular location">
    <subcellularLocation>
        <location evidence="8">Cytoplasm</location>
    </subcellularLocation>
</comment>
<dbReference type="GO" id="GO:0015940">
    <property type="term" value="P:pantothenate biosynthetic process"/>
    <property type="evidence" value="ECO:0007669"/>
    <property type="project" value="UniProtKB-UniRule"/>
</dbReference>
<sequence length="281" mass="30592">MLLLTSIEDMVAWTRATRREGLSIGLVPTMGYLHEGHLTLMRTAKAACDRVVVSIFVNPMQFGVGEDFEEYPRDLSRDQALAASVGVDVIFAPTVRGMYPNGFASAVEVQGLTDGLCGAARPGHFRGVTTVVCKLLNIVAPDNAYFGQKDAQQVAVIRRMVLDLNMLLTVVTVPIVREADGLALSSRNVYLSPEDRQAALVLFRALTAAQAAVEAGERDATVLRRLMIELIAQEPRAEVDYVAIVDNLNLQPLEKLEGACLLALAVRFGKTRLIDNLVVEV</sequence>
<proteinExistence type="inferred from homology"/>
<accession>A0A4R2RXW8</accession>
<evidence type="ECO:0000256" key="5">
    <source>
        <dbReference type="ARBA" id="ARBA00022741"/>
    </source>
</evidence>
<feature type="binding site" evidence="8">
    <location>
        <begin position="30"/>
        <end position="37"/>
    </location>
    <ligand>
        <name>ATP</name>
        <dbReference type="ChEBI" id="CHEBI:30616"/>
    </ligand>
</feature>
<keyword evidence="4 8" id="KW-0566">Pantothenate biosynthesis</keyword>
<dbReference type="Gene3D" id="3.40.50.620">
    <property type="entry name" value="HUPs"/>
    <property type="match status" value="1"/>
</dbReference>
<dbReference type="CDD" id="cd00560">
    <property type="entry name" value="PanC"/>
    <property type="match status" value="1"/>
</dbReference>
<feature type="binding site" evidence="8">
    <location>
        <position position="176"/>
    </location>
    <ligand>
        <name>ATP</name>
        <dbReference type="ChEBI" id="CHEBI:30616"/>
    </ligand>
</feature>
<evidence type="ECO:0000256" key="8">
    <source>
        <dbReference type="HAMAP-Rule" id="MF_00158"/>
    </source>
</evidence>
<feature type="binding site" evidence="8">
    <location>
        <position position="61"/>
    </location>
    <ligand>
        <name>beta-alanine</name>
        <dbReference type="ChEBI" id="CHEBI:57966"/>
    </ligand>
</feature>
<dbReference type="HAMAP" id="MF_00158">
    <property type="entry name" value="PanC"/>
    <property type="match status" value="1"/>
</dbReference>